<organism evidence="1 2">
    <name type="scientific">Cronartium quercuum f. sp. fusiforme G11</name>
    <dbReference type="NCBI Taxonomy" id="708437"/>
    <lineage>
        <taxon>Eukaryota</taxon>
        <taxon>Fungi</taxon>
        <taxon>Dikarya</taxon>
        <taxon>Basidiomycota</taxon>
        <taxon>Pucciniomycotina</taxon>
        <taxon>Pucciniomycetes</taxon>
        <taxon>Pucciniales</taxon>
        <taxon>Coleosporiaceae</taxon>
        <taxon>Cronartium</taxon>
    </lineage>
</organism>
<comment type="caution">
    <text evidence="1">The sequence shown here is derived from an EMBL/GenBank/DDBJ whole genome shotgun (WGS) entry which is preliminary data.</text>
</comment>
<sequence>MFESSSSVLYEVPSLGGQAEWNEGLWSSRTHAMGTFNVTISCRLLIRPQPLTQPSFNRERGIPRVAGAVIIRPCTLRNTELIAIRERDDKFGRSKKEFHESEQLGPSTTSRVQTAPLGRAGLNTISISTFTGFGLVVLARFRVAPATLGSGGSQFMKAVISDRVP</sequence>
<proteinExistence type="predicted"/>
<keyword evidence="2" id="KW-1185">Reference proteome</keyword>
<reference evidence="1" key="1">
    <citation type="submission" date="2013-11" db="EMBL/GenBank/DDBJ databases">
        <title>Genome sequence of the fusiform rust pathogen reveals effectors for host alternation and coevolution with pine.</title>
        <authorList>
            <consortium name="DOE Joint Genome Institute"/>
            <person name="Smith K."/>
            <person name="Pendleton A."/>
            <person name="Kubisiak T."/>
            <person name="Anderson C."/>
            <person name="Salamov A."/>
            <person name="Aerts A."/>
            <person name="Riley R."/>
            <person name="Clum A."/>
            <person name="Lindquist E."/>
            <person name="Ence D."/>
            <person name="Campbell M."/>
            <person name="Kronenberg Z."/>
            <person name="Feau N."/>
            <person name="Dhillon B."/>
            <person name="Hamelin R."/>
            <person name="Burleigh J."/>
            <person name="Smith J."/>
            <person name="Yandell M."/>
            <person name="Nelson C."/>
            <person name="Grigoriev I."/>
            <person name="Davis J."/>
        </authorList>
    </citation>
    <scope>NUCLEOTIDE SEQUENCE</scope>
    <source>
        <strain evidence="1">G11</strain>
    </source>
</reference>
<name>A0A9P6NM99_9BASI</name>
<dbReference type="EMBL" id="MU167235">
    <property type="protein sequence ID" value="KAG0148618.1"/>
    <property type="molecule type" value="Genomic_DNA"/>
</dbReference>
<protein>
    <submittedName>
        <fullName evidence="1">Uncharacterized protein</fullName>
    </submittedName>
</protein>
<dbReference type="Proteomes" id="UP000886653">
    <property type="component" value="Unassembled WGS sequence"/>
</dbReference>
<evidence type="ECO:0000313" key="1">
    <source>
        <dbReference type="EMBL" id="KAG0148618.1"/>
    </source>
</evidence>
<evidence type="ECO:0000313" key="2">
    <source>
        <dbReference type="Proteomes" id="UP000886653"/>
    </source>
</evidence>
<gene>
    <name evidence="1" type="ORF">CROQUDRAFT_90119</name>
</gene>
<accession>A0A9P6NM99</accession>
<dbReference type="AlphaFoldDB" id="A0A9P6NM99"/>